<evidence type="ECO:0000259" key="3">
    <source>
        <dbReference type="PROSITE" id="PS51829"/>
    </source>
</evidence>
<dbReference type="PROSITE" id="PS51829">
    <property type="entry name" value="P_HOMO_B"/>
    <property type="match status" value="1"/>
</dbReference>
<evidence type="ECO:0000256" key="2">
    <source>
        <dbReference type="ARBA" id="ARBA00022801"/>
    </source>
</evidence>
<protein>
    <submittedName>
        <fullName evidence="4">Proprotein convertase P-domain-containing protein</fullName>
    </submittedName>
</protein>
<keyword evidence="1" id="KW-0645">Protease</keyword>
<accession>A0ABV0JTD1</accession>
<keyword evidence="2" id="KW-0378">Hydrolase</keyword>
<dbReference type="Proteomes" id="UP001442494">
    <property type="component" value="Unassembled WGS sequence"/>
</dbReference>
<evidence type="ECO:0000313" key="5">
    <source>
        <dbReference type="Proteomes" id="UP001442494"/>
    </source>
</evidence>
<comment type="caution">
    <text evidence="4">The sequence shown here is derived from an EMBL/GenBank/DDBJ whole genome shotgun (WGS) entry which is preliminary data.</text>
</comment>
<gene>
    <name evidence="4" type="ORF">NDI37_15850</name>
</gene>
<keyword evidence="5" id="KW-1185">Reference proteome</keyword>
<name>A0ABV0JTD1_9CYAN</name>
<dbReference type="RefSeq" id="WP_190418225.1">
    <property type="nucleotide sequence ID" value="NZ_JAMPKK010000034.1"/>
</dbReference>
<dbReference type="EMBL" id="JAMPKK010000034">
    <property type="protein sequence ID" value="MEP0865941.1"/>
    <property type="molecule type" value="Genomic_DNA"/>
</dbReference>
<dbReference type="Gene3D" id="2.60.120.260">
    <property type="entry name" value="Galactose-binding domain-like"/>
    <property type="match status" value="1"/>
</dbReference>
<evidence type="ECO:0000256" key="1">
    <source>
        <dbReference type="ARBA" id="ARBA00022670"/>
    </source>
</evidence>
<organism evidence="4 5">
    <name type="scientific">Funiculus sociatus GB2-A5</name>
    <dbReference type="NCBI Taxonomy" id="2933946"/>
    <lineage>
        <taxon>Bacteria</taxon>
        <taxon>Bacillati</taxon>
        <taxon>Cyanobacteriota</taxon>
        <taxon>Cyanophyceae</taxon>
        <taxon>Coleofasciculales</taxon>
        <taxon>Coleofasciculaceae</taxon>
        <taxon>Funiculus</taxon>
    </lineage>
</organism>
<dbReference type="InterPro" id="IPR002884">
    <property type="entry name" value="P_dom"/>
</dbReference>
<proteinExistence type="predicted"/>
<evidence type="ECO:0000313" key="4">
    <source>
        <dbReference type="EMBL" id="MEP0865941.1"/>
    </source>
</evidence>
<dbReference type="Pfam" id="PF01483">
    <property type="entry name" value="P_proprotein"/>
    <property type="match status" value="1"/>
</dbReference>
<dbReference type="SUPFAM" id="SSF49785">
    <property type="entry name" value="Galactose-binding domain-like"/>
    <property type="match status" value="1"/>
</dbReference>
<dbReference type="InterPro" id="IPR008979">
    <property type="entry name" value="Galactose-bd-like_sf"/>
</dbReference>
<reference evidence="4 5" key="1">
    <citation type="submission" date="2022-04" db="EMBL/GenBank/DDBJ databases">
        <title>Positive selection, recombination, and allopatry shape intraspecific diversity of widespread and dominant cyanobacteria.</title>
        <authorList>
            <person name="Wei J."/>
            <person name="Shu W."/>
            <person name="Hu C."/>
        </authorList>
    </citation>
    <scope>NUCLEOTIDE SEQUENCE [LARGE SCALE GENOMIC DNA]</scope>
    <source>
        <strain evidence="4 5">GB2-A5</strain>
    </source>
</reference>
<feature type="domain" description="P/Homo B" evidence="3">
    <location>
        <begin position="2"/>
        <end position="156"/>
    </location>
</feature>
<sequence>MTTALLCLPSSAYAAVFNIASGGQIFDFSTSVFTFSVSGEGTITDLNVRFSAQHTYDSDLTVFLRSPTGTQIELFSQVGSFEDNFQDTLLDDQAAIAITAGNAPFIGAYRPSNPLSAFNGQNPNGTWTLSIVDDFAAEDGYLYKAGDAAPWGTALGTQLSFNSSTPVPYEFSPTLGILVLGGWGAATQLKKQLQKRK</sequence>